<sequence>MSLMKARSHCTGLLIGAALLAPALAMANAEWHQENTDQGLSYHPEHAQSTSTRAQVQADARSAAPGLIVREGPPLDTFPAATQTKTREQVRHERLSQSPEEKQRLQWTTQGS</sequence>
<dbReference type="InterPro" id="IPR025421">
    <property type="entry name" value="DUF4148"/>
</dbReference>
<dbReference type="EMBL" id="JAXOJX010000003">
    <property type="protein sequence ID" value="MDZ5455697.1"/>
    <property type="molecule type" value="Genomic_DNA"/>
</dbReference>
<dbReference type="Proteomes" id="UP001293718">
    <property type="component" value="Unassembled WGS sequence"/>
</dbReference>
<dbReference type="RefSeq" id="WP_064736103.1">
    <property type="nucleotide sequence ID" value="NZ_JAXOJX010000003.1"/>
</dbReference>
<dbReference type="Pfam" id="PF13663">
    <property type="entry name" value="DUF4148"/>
    <property type="match status" value="1"/>
</dbReference>
<feature type="region of interest" description="Disordered" evidence="1">
    <location>
        <begin position="35"/>
        <end position="112"/>
    </location>
</feature>
<keyword evidence="4" id="KW-1185">Reference proteome</keyword>
<feature type="signal peptide" evidence="2">
    <location>
        <begin position="1"/>
        <end position="27"/>
    </location>
</feature>
<name>A0ABU5I9B2_9BURK</name>
<feature type="compositionally biased region" description="Basic and acidic residues" evidence="1">
    <location>
        <begin position="85"/>
        <end position="104"/>
    </location>
</feature>
<protein>
    <submittedName>
        <fullName evidence="3">DUF4148 domain-containing protein</fullName>
    </submittedName>
</protein>
<proteinExistence type="predicted"/>
<reference evidence="3 4" key="1">
    <citation type="submission" date="2023-11" db="EMBL/GenBank/DDBJ databases">
        <title>Draft genome of Azohydromonas lata strain H1 (DSM1123), a polyhydroxyalkanoate producer.</title>
        <authorList>
            <person name="Traversa D."/>
            <person name="D'Addabbo P."/>
            <person name="Pazzani C."/>
            <person name="Manzari C."/>
            <person name="Chiara M."/>
            <person name="Scrascia M."/>
        </authorList>
    </citation>
    <scope>NUCLEOTIDE SEQUENCE [LARGE SCALE GENOMIC DNA]</scope>
    <source>
        <strain evidence="3 4">H1</strain>
    </source>
</reference>
<accession>A0ABU5I9B2</accession>
<evidence type="ECO:0000313" key="4">
    <source>
        <dbReference type="Proteomes" id="UP001293718"/>
    </source>
</evidence>
<organism evidence="3 4">
    <name type="scientific">Azohydromonas lata</name>
    <dbReference type="NCBI Taxonomy" id="45677"/>
    <lineage>
        <taxon>Bacteria</taxon>
        <taxon>Pseudomonadati</taxon>
        <taxon>Pseudomonadota</taxon>
        <taxon>Betaproteobacteria</taxon>
        <taxon>Burkholderiales</taxon>
        <taxon>Sphaerotilaceae</taxon>
        <taxon>Azohydromonas</taxon>
    </lineage>
</organism>
<evidence type="ECO:0000313" key="3">
    <source>
        <dbReference type="EMBL" id="MDZ5455697.1"/>
    </source>
</evidence>
<comment type="caution">
    <text evidence="3">The sequence shown here is derived from an EMBL/GenBank/DDBJ whole genome shotgun (WGS) entry which is preliminary data.</text>
</comment>
<gene>
    <name evidence="3" type="ORF">SM757_03830</name>
</gene>
<evidence type="ECO:0000256" key="2">
    <source>
        <dbReference type="SAM" id="SignalP"/>
    </source>
</evidence>
<keyword evidence="2" id="KW-0732">Signal</keyword>
<feature type="chain" id="PRO_5045608308" evidence="2">
    <location>
        <begin position="28"/>
        <end position="112"/>
    </location>
</feature>
<evidence type="ECO:0000256" key="1">
    <source>
        <dbReference type="SAM" id="MobiDB-lite"/>
    </source>
</evidence>